<feature type="region of interest" description="Disordered" evidence="1">
    <location>
        <begin position="194"/>
        <end position="216"/>
    </location>
</feature>
<dbReference type="AlphaFoldDB" id="E3MIZ1"/>
<gene>
    <name evidence="2" type="ORF">CRE_09581</name>
</gene>
<organism evidence="3">
    <name type="scientific">Caenorhabditis remanei</name>
    <name type="common">Caenorhabditis vulgaris</name>
    <dbReference type="NCBI Taxonomy" id="31234"/>
    <lineage>
        <taxon>Eukaryota</taxon>
        <taxon>Metazoa</taxon>
        <taxon>Ecdysozoa</taxon>
        <taxon>Nematoda</taxon>
        <taxon>Chromadorea</taxon>
        <taxon>Rhabditida</taxon>
        <taxon>Rhabditina</taxon>
        <taxon>Rhabditomorpha</taxon>
        <taxon>Rhabditoidea</taxon>
        <taxon>Rhabditidae</taxon>
        <taxon>Peloderinae</taxon>
        <taxon>Caenorhabditis</taxon>
    </lineage>
</organism>
<dbReference type="EMBL" id="DS268449">
    <property type="protein sequence ID" value="EFP03444.1"/>
    <property type="molecule type" value="Genomic_DNA"/>
</dbReference>
<accession>E3MIZ1</accession>
<protein>
    <submittedName>
        <fullName evidence="2">Uncharacterized protein</fullName>
    </submittedName>
</protein>
<sequence length="316" mass="35533">MVQQISMENLCTEIQEKLVDDSKKCPTSSSLQKESSEEAENVFSVYNSLNIVDFSSPADTWKIGEVGEEQEESVTNEEPVGVELELKMVEHWLEWTNVLHNPGFETIEDDVFASNDAKDVNEAEDLKLLAGHEVPQDVAKIKENHGSIEINKGTMASKSTLIGETGICGPSDDDSDEKQSDLMISTEVAIKTSPVPKAKKRQGDSLDDGEIPKVRRISDSSDPTDYCFKSVLERRAVVSFRIFTSQLIHSVFQKLVPGTSLEDALEIARRRATARIEKSMERSYEYNAQNRMMKEFESENPWTGHGGWTNDVRFEF</sequence>
<evidence type="ECO:0000313" key="3">
    <source>
        <dbReference type="Proteomes" id="UP000008281"/>
    </source>
</evidence>
<dbReference type="HOGENOM" id="CLU_880656_0_0_1"/>
<evidence type="ECO:0000313" key="2">
    <source>
        <dbReference type="EMBL" id="EFP03444.1"/>
    </source>
</evidence>
<keyword evidence="3" id="KW-1185">Reference proteome</keyword>
<evidence type="ECO:0000256" key="1">
    <source>
        <dbReference type="SAM" id="MobiDB-lite"/>
    </source>
</evidence>
<proteinExistence type="predicted"/>
<reference evidence="2" key="1">
    <citation type="submission" date="2007-07" db="EMBL/GenBank/DDBJ databases">
        <title>PCAP assembly of the Caenorhabditis remanei genome.</title>
        <authorList>
            <consortium name="The Caenorhabditis remanei Sequencing Consortium"/>
            <person name="Wilson R.K."/>
        </authorList>
    </citation>
    <scope>NUCLEOTIDE SEQUENCE [LARGE SCALE GENOMIC DNA]</scope>
    <source>
        <strain evidence="2">PB4641</strain>
    </source>
</reference>
<name>E3MIZ1_CAERE</name>
<dbReference type="Proteomes" id="UP000008281">
    <property type="component" value="Unassembled WGS sequence"/>
</dbReference>